<gene>
    <name evidence="2" type="ORF">B296_00036935</name>
</gene>
<dbReference type="AlphaFoldDB" id="A0A426YEH2"/>
<feature type="chain" id="PRO_5019372543" evidence="1">
    <location>
        <begin position="19"/>
        <end position="52"/>
    </location>
</feature>
<proteinExistence type="predicted"/>
<keyword evidence="1" id="KW-0732">Signal</keyword>
<sequence length="52" mass="6507">MLKFKIIGILWLFYSASSTPRSICFVIWFEHDLIQQRNLRPPRSFYFYYFHE</sequence>
<protein>
    <submittedName>
        <fullName evidence="2">Uncharacterized protein</fullName>
    </submittedName>
</protein>
<name>A0A426YEH2_ENSVE</name>
<accession>A0A426YEH2</accession>
<comment type="caution">
    <text evidence="2">The sequence shown here is derived from an EMBL/GenBank/DDBJ whole genome shotgun (WGS) entry which is preliminary data.</text>
</comment>
<dbReference type="EMBL" id="AMZH03012953">
    <property type="protein sequence ID" value="RRT50106.1"/>
    <property type="molecule type" value="Genomic_DNA"/>
</dbReference>
<feature type="signal peptide" evidence="1">
    <location>
        <begin position="1"/>
        <end position="18"/>
    </location>
</feature>
<dbReference type="Proteomes" id="UP000287651">
    <property type="component" value="Unassembled WGS sequence"/>
</dbReference>
<reference evidence="2 3" key="1">
    <citation type="journal article" date="2014" name="Agronomy (Basel)">
        <title>A Draft Genome Sequence for Ensete ventricosum, the Drought-Tolerant Tree Against Hunger.</title>
        <authorList>
            <person name="Harrison J."/>
            <person name="Moore K.A."/>
            <person name="Paszkiewicz K."/>
            <person name="Jones T."/>
            <person name="Grant M."/>
            <person name="Ambacheew D."/>
            <person name="Muzemil S."/>
            <person name="Studholme D.J."/>
        </authorList>
    </citation>
    <scope>NUCLEOTIDE SEQUENCE [LARGE SCALE GENOMIC DNA]</scope>
</reference>
<organism evidence="2 3">
    <name type="scientific">Ensete ventricosum</name>
    <name type="common">Abyssinian banana</name>
    <name type="synonym">Musa ensete</name>
    <dbReference type="NCBI Taxonomy" id="4639"/>
    <lineage>
        <taxon>Eukaryota</taxon>
        <taxon>Viridiplantae</taxon>
        <taxon>Streptophyta</taxon>
        <taxon>Embryophyta</taxon>
        <taxon>Tracheophyta</taxon>
        <taxon>Spermatophyta</taxon>
        <taxon>Magnoliopsida</taxon>
        <taxon>Liliopsida</taxon>
        <taxon>Zingiberales</taxon>
        <taxon>Musaceae</taxon>
        <taxon>Ensete</taxon>
    </lineage>
</organism>
<evidence type="ECO:0000313" key="2">
    <source>
        <dbReference type="EMBL" id="RRT50106.1"/>
    </source>
</evidence>
<evidence type="ECO:0000313" key="3">
    <source>
        <dbReference type="Proteomes" id="UP000287651"/>
    </source>
</evidence>
<evidence type="ECO:0000256" key="1">
    <source>
        <dbReference type="SAM" id="SignalP"/>
    </source>
</evidence>